<name>A0ABS1TWJ6_9PROT</name>
<protein>
    <recommendedName>
        <fullName evidence="1">RelA/SpoT domain-containing protein</fullName>
    </recommendedName>
</protein>
<evidence type="ECO:0000313" key="2">
    <source>
        <dbReference type="EMBL" id="MBL6076818.1"/>
    </source>
</evidence>
<dbReference type="InterPro" id="IPR043519">
    <property type="entry name" value="NT_sf"/>
</dbReference>
<feature type="domain" description="RelA/SpoT" evidence="1">
    <location>
        <begin position="40"/>
        <end position="169"/>
    </location>
</feature>
<evidence type="ECO:0000313" key="3">
    <source>
        <dbReference type="Proteomes" id="UP000660885"/>
    </source>
</evidence>
<comment type="caution">
    <text evidence="2">The sequence shown here is derived from an EMBL/GenBank/DDBJ whole genome shotgun (WGS) entry which is preliminary data.</text>
</comment>
<dbReference type="PANTHER" id="PTHR41773:SF1">
    <property type="entry name" value="RELA_SPOT DOMAIN-CONTAINING PROTEIN"/>
    <property type="match status" value="1"/>
</dbReference>
<proteinExistence type="predicted"/>
<dbReference type="SUPFAM" id="SSF81301">
    <property type="entry name" value="Nucleotidyltransferase"/>
    <property type="match status" value="1"/>
</dbReference>
<dbReference type="PANTHER" id="PTHR41773">
    <property type="entry name" value="GTP PYROPHOSPHATASE-RELATED"/>
    <property type="match status" value="1"/>
</dbReference>
<dbReference type="SMART" id="SM00954">
    <property type="entry name" value="RelA_SpoT"/>
    <property type="match status" value="1"/>
</dbReference>
<sequence>MLVDDFRAARSRYEKLEQALKPLLTNLALHNNISLLPIESRVKEIESFSEKIARPDKVGKYNCVEDITDLCGLRIVTYSIADCHKMICAIRSNFIVDENNSVDKSITHDVDRFGYQSIHLVVSISEERSKLFEFQNLSRLKAEIQVRTVLQHAWASLDWKLRYKSEIEAPIEIRRKLYRVSALLEAADDTFSDLLRITSDLRKNYALDVEAGHLEIAINKDSLKEFIEKSESFKNILKECEKRGLEISFGSFESPGPWDYLIIFLLRCGISTLKQLETSFKSLQDRDFDALVGIKNLAGKTIRHFGVFSPIRILIISRMPKKERAKYLRSVQSSNPTNIAIKKYFESEQGKE</sequence>
<dbReference type="Proteomes" id="UP000660885">
    <property type="component" value="Unassembled WGS sequence"/>
</dbReference>
<organism evidence="2 3">
    <name type="scientific">Belnapia arida</name>
    <dbReference type="NCBI Taxonomy" id="2804533"/>
    <lineage>
        <taxon>Bacteria</taxon>
        <taxon>Pseudomonadati</taxon>
        <taxon>Pseudomonadota</taxon>
        <taxon>Alphaproteobacteria</taxon>
        <taxon>Acetobacterales</taxon>
        <taxon>Roseomonadaceae</taxon>
        <taxon>Belnapia</taxon>
    </lineage>
</organism>
<evidence type="ECO:0000259" key="1">
    <source>
        <dbReference type="SMART" id="SM00954"/>
    </source>
</evidence>
<dbReference type="Gene3D" id="3.30.460.10">
    <property type="entry name" value="Beta Polymerase, domain 2"/>
    <property type="match status" value="1"/>
</dbReference>
<dbReference type="InterPro" id="IPR007685">
    <property type="entry name" value="RelA_SpoT"/>
</dbReference>
<dbReference type="Gene3D" id="1.10.287.860">
    <property type="entry name" value="Nucleotidyltransferase"/>
    <property type="match status" value="1"/>
</dbReference>
<dbReference type="Pfam" id="PF04607">
    <property type="entry name" value="RelA_SpoT"/>
    <property type="match status" value="1"/>
</dbReference>
<gene>
    <name evidence="2" type="ORF">JMJ56_02290</name>
</gene>
<keyword evidence="3" id="KW-1185">Reference proteome</keyword>
<dbReference type="CDD" id="cd05399">
    <property type="entry name" value="NT_Rel-Spo_like"/>
    <property type="match status" value="1"/>
</dbReference>
<reference evidence="2 3" key="1">
    <citation type="submission" date="2021-01" db="EMBL/GenBank/DDBJ databases">
        <title>Belnapia mucosa sp. nov. and Belnapia arida sp. nov., isolated from the Tabernas Desert (Almeria, Spain).</title>
        <authorList>
            <person name="Molina-Menor E."/>
            <person name="Vidal-Verdu A."/>
            <person name="Calonge A."/>
            <person name="Satari L."/>
            <person name="Pereto J."/>
            <person name="Porcar M."/>
        </authorList>
    </citation>
    <scope>NUCLEOTIDE SEQUENCE [LARGE SCALE GENOMIC DNA]</scope>
    <source>
        <strain evidence="2 3">T18</strain>
    </source>
</reference>
<dbReference type="EMBL" id="JAETWB010000001">
    <property type="protein sequence ID" value="MBL6076818.1"/>
    <property type="molecule type" value="Genomic_DNA"/>
</dbReference>
<accession>A0ABS1TWJ6</accession>